<sequence length="152" mass="17554">MEIYLINEDALFPIGTVAKMFGISVATLRLYEQEGLLLPRKSKGKHRMYSASDIKRIECIRDLIEKQGLNFAGIRLMLSTVPCWELKPCSMEDRKNCDAYYKSLVPCWMVETKGEKCKNEDCSLCPVYLKSAECANIKVILKKYWRTNPDEE</sequence>
<evidence type="ECO:0000256" key="1">
    <source>
        <dbReference type="ARBA" id="ARBA00023125"/>
    </source>
</evidence>
<dbReference type="SUPFAM" id="SSF46955">
    <property type="entry name" value="Putative DNA-binding domain"/>
    <property type="match status" value="1"/>
</dbReference>
<dbReference type="InterPro" id="IPR047057">
    <property type="entry name" value="MerR_fam"/>
</dbReference>
<dbReference type="GO" id="GO:0003677">
    <property type="term" value="F:DNA binding"/>
    <property type="evidence" value="ECO:0007669"/>
    <property type="project" value="UniProtKB-KW"/>
</dbReference>
<protein>
    <submittedName>
        <fullName evidence="3">MerR family transcriptional regulator</fullName>
    </submittedName>
</protein>
<dbReference type="Gene3D" id="1.10.1660.10">
    <property type="match status" value="1"/>
</dbReference>
<dbReference type="EMBL" id="DROD01000276">
    <property type="protein sequence ID" value="HHJ52354.1"/>
    <property type="molecule type" value="Genomic_DNA"/>
</dbReference>
<dbReference type="PANTHER" id="PTHR30204:SF58">
    <property type="entry name" value="HTH-TYPE TRANSCRIPTIONAL REGULATOR YFMP"/>
    <property type="match status" value="1"/>
</dbReference>
<dbReference type="InterPro" id="IPR009061">
    <property type="entry name" value="DNA-bd_dom_put_sf"/>
</dbReference>
<gene>
    <name evidence="3" type="ORF">ENJ89_04095</name>
</gene>
<name>A0A7V5PNH9_CALAY</name>
<dbReference type="InterPro" id="IPR000551">
    <property type="entry name" value="MerR-type_HTH_dom"/>
</dbReference>
<dbReference type="PROSITE" id="PS50937">
    <property type="entry name" value="HTH_MERR_2"/>
    <property type="match status" value="1"/>
</dbReference>
<dbReference type="SMART" id="SM00422">
    <property type="entry name" value="HTH_MERR"/>
    <property type="match status" value="1"/>
</dbReference>
<dbReference type="PRINTS" id="PR00040">
    <property type="entry name" value="HTHMERR"/>
</dbReference>
<proteinExistence type="predicted"/>
<feature type="domain" description="HTH merR-type" evidence="2">
    <location>
        <begin position="11"/>
        <end position="80"/>
    </location>
</feature>
<evidence type="ECO:0000313" key="3">
    <source>
        <dbReference type="EMBL" id="HHJ52354.1"/>
    </source>
</evidence>
<accession>A0A7V5PNH9</accession>
<dbReference type="Pfam" id="PF13411">
    <property type="entry name" value="MerR_1"/>
    <property type="match status" value="1"/>
</dbReference>
<dbReference type="Proteomes" id="UP000886124">
    <property type="component" value="Unassembled WGS sequence"/>
</dbReference>
<evidence type="ECO:0000259" key="2">
    <source>
        <dbReference type="PROSITE" id="PS50937"/>
    </source>
</evidence>
<keyword evidence="1" id="KW-0238">DNA-binding</keyword>
<dbReference type="GO" id="GO:0003700">
    <property type="term" value="F:DNA-binding transcription factor activity"/>
    <property type="evidence" value="ECO:0007669"/>
    <property type="project" value="InterPro"/>
</dbReference>
<organism evidence="3">
    <name type="scientific">Caldithrix abyssi</name>
    <dbReference type="NCBI Taxonomy" id="187145"/>
    <lineage>
        <taxon>Bacteria</taxon>
        <taxon>Pseudomonadati</taxon>
        <taxon>Calditrichota</taxon>
        <taxon>Calditrichia</taxon>
        <taxon>Calditrichales</taxon>
        <taxon>Calditrichaceae</taxon>
        <taxon>Caldithrix</taxon>
    </lineage>
</organism>
<comment type="caution">
    <text evidence="3">The sequence shown here is derived from an EMBL/GenBank/DDBJ whole genome shotgun (WGS) entry which is preliminary data.</text>
</comment>
<dbReference type="AlphaFoldDB" id="A0A7V5PNH9"/>
<dbReference type="PANTHER" id="PTHR30204">
    <property type="entry name" value="REDOX-CYCLING DRUG-SENSING TRANSCRIPTIONAL ACTIVATOR SOXR"/>
    <property type="match status" value="1"/>
</dbReference>
<reference evidence="3" key="1">
    <citation type="journal article" date="2020" name="mSystems">
        <title>Genome- and Community-Level Interaction Insights into Carbon Utilization and Element Cycling Functions of Hydrothermarchaeota in Hydrothermal Sediment.</title>
        <authorList>
            <person name="Zhou Z."/>
            <person name="Liu Y."/>
            <person name="Xu W."/>
            <person name="Pan J."/>
            <person name="Luo Z.H."/>
            <person name="Li M."/>
        </authorList>
    </citation>
    <scope>NUCLEOTIDE SEQUENCE [LARGE SCALE GENOMIC DNA]</scope>
    <source>
        <strain evidence="3">HyVt-527</strain>
    </source>
</reference>